<dbReference type="InterPro" id="IPR014729">
    <property type="entry name" value="Rossmann-like_a/b/a_fold"/>
</dbReference>
<dbReference type="AlphaFoldDB" id="A0AAQ2C8L1"/>
<accession>A0AAQ2C8L1</accession>
<dbReference type="Proteomes" id="UP000297403">
    <property type="component" value="Unassembled WGS sequence"/>
</dbReference>
<dbReference type="Gene3D" id="3.40.50.620">
    <property type="entry name" value="HUPs"/>
    <property type="match status" value="1"/>
</dbReference>
<keyword evidence="1" id="KW-0812">Transmembrane</keyword>
<feature type="transmembrane region" description="Helical" evidence="1">
    <location>
        <begin position="6"/>
        <end position="24"/>
    </location>
</feature>
<dbReference type="InterPro" id="IPR006016">
    <property type="entry name" value="UspA"/>
</dbReference>
<reference evidence="3 4" key="1">
    <citation type="submission" date="2019-03" db="EMBL/GenBank/DDBJ databases">
        <title>Genomics of glacier-inhabiting Cryobacterium strains.</title>
        <authorList>
            <person name="Liu Q."/>
            <person name="Xin Y.-H."/>
        </authorList>
    </citation>
    <scope>NUCLEOTIDE SEQUENCE [LARGE SCALE GENOMIC DNA]</scope>
    <source>
        <strain evidence="4">TMT1-22</strain>
    </source>
</reference>
<feature type="transmembrane region" description="Helical" evidence="1">
    <location>
        <begin position="31"/>
        <end position="54"/>
    </location>
</feature>
<gene>
    <name evidence="3" type="ORF">E3O49_02620</name>
</gene>
<protein>
    <submittedName>
        <fullName evidence="3">Universal stress protein</fullName>
    </submittedName>
</protein>
<sequence>MWQVIMIVLVGWILVGLSVALVMIRRGHDVVIWLVLGVAAGPFAIALAGLGAYLERQIPVLKTVEITDQPRTDQLLTDRIRMLAGIDGSDAATHAVVAAATMFGARLSSVTLLTTLDYDTAFGASAARVDRIIGDAQAAAVRTLSAMGLRPHSARASGGAAEQIALSAASGHYDLIVLGSHRRRQSPLGSVTNRVAERSPIPGLIIPPARLAAATTTDATGLGTRENTP</sequence>
<dbReference type="EMBL" id="SOFY01000011">
    <property type="protein sequence ID" value="TFC52186.1"/>
    <property type="molecule type" value="Genomic_DNA"/>
</dbReference>
<dbReference type="SUPFAM" id="SSF52402">
    <property type="entry name" value="Adenine nucleotide alpha hydrolases-like"/>
    <property type="match status" value="1"/>
</dbReference>
<feature type="domain" description="UspA" evidence="2">
    <location>
        <begin position="81"/>
        <end position="207"/>
    </location>
</feature>
<dbReference type="CDD" id="cd00293">
    <property type="entry name" value="USP-like"/>
    <property type="match status" value="1"/>
</dbReference>
<keyword evidence="1" id="KW-0472">Membrane</keyword>
<dbReference type="RefSeq" id="WP_134450947.1">
    <property type="nucleotide sequence ID" value="NZ_SOFY01000011.1"/>
</dbReference>
<evidence type="ECO:0000313" key="3">
    <source>
        <dbReference type="EMBL" id="TFC52186.1"/>
    </source>
</evidence>
<dbReference type="Pfam" id="PF00582">
    <property type="entry name" value="Usp"/>
    <property type="match status" value="1"/>
</dbReference>
<comment type="caution">
    <text evidence="3">The sequence shown here is derived from an EMBL/GenBank/DDBJ whole genome shotgun (WGS) entry which is preliminary data.</text>
</comment>
<proteinExistence type="predicted"/>
<keyword evidence="4" id="KW-1185">Reference proteome</keyword>
<evidence type="ECO:0000259" key="2">
    <source>
        <dbReference type="Pfam" id="PF00582"/>
    </source>
</evidence>
<evidence type="ECO:0000256" key="1">
    <source>
        <dbReference type="SAM" id="Phobius"/>
    </source>
</evidence>
<organism evidence="3 4">
    <name type="scientific">Cryobacterium shii</name>
    <dbReference type="NCBI Taxonomy" id="1259235"/>
    <lineage>
        <taxon>Bacteria</taxon>
        <taxon>Bacillati</taxon>
        <taxon>Actinomycetota</taxon>
        <taxon>Actinomycetes</taxon>
        <taxon>Micrococcales</taxon>
        <taxon>Microbacteriaceae</taxon>
        <taxon>Cryobacterium</taxon>
    </lineage>
</organism>
<evidence type="ECO:0000313" key="4">
    <source>
        <dbReference type="Proteomes" id="UP000297403"/>
    </source>
</evidence>
<name>A0AAQ2C8L1_9MICO</name>
<keyword evidence="1" id="KW-1133">Transmembrane helix</keyword>